<proteinExistence type="predicted"/>
<sequence>MQIDLHANQDRPLAFSLYYFGSDEGGPQASAQRRLLFESARFADDNGFSAVWAPERHFHAFGGLSPNPSVMAAALAATTKNVRIRSGSVVVPLHHPARVAEEWAMVDFLSGGRVDLGLASGWFPNDFILAAPANYERRSEIVFERVDELRRLWAGEPFEAVNPLGDRVQLRTMPRPVQSHLPIWITAAGNPQTFRRAGAMGLNVLTHLLGQSLEALAEKIAAYREAWRDTGHAGQGTVTLMLHTFVGGSEAEVRRKVKAPMLRYLASSANLVGQYTAAVPFFQKQCAASPAPTTQDDLNDALEFSFERYYATSSLLGTLDDCLGMTDKLKAIEVDEVACLIDFGVDPDEVLAALPALAELRDLAQVPMSEEEMLMGG</sequence>
<gene>
    <name evidence="2" type="ORF">RXV79_19110</name>
</gene>
<dbReference type="Pfam" id="PF00296">
    <property type="entry name" value="Bac_luciferase"/>
    <property type="match status" value="1"/>
</dbReference>
<organism evidence="2 3">
    <name type="scientific">Piscinibacter gummiphilus</name>
    <dbReference type="NCBI Taxonomy" id="946333"/>
    <lineage>
        <taxon>Bacteria</taxon>
        <taxon>Pseudomonadati</taxon>
        <taxon>Pseudomonadota</taxon>
        <taxon>Betaproteobacteria</taxon>
        <taxon>Burkholderiales</taxon>
        <taxon>Sphaerotilaceae</taxon>
        <taxon>Piscinibacter</taxon>
    </lineage>
</organism>
<dbReference type="EMBL" id="CP136336">
    <property type="protein sequence ID" value="WOB07020.1"/>
    <property type="molecule type" value="Genomic_DNA"/>
</dbReference>
<protein>
    <submittedName>
        <fullName evidence="2">LLM class flavin-dependent oxidoreductase</fullName>
    </submittedName>
</protein>
<dbReference type="InterPro" id="IPR024011">
    <property type="entry name" value="Biosynth_lucif-like_mOase_dom"/>
</dbReference>
<dbReference type="NCBIfam" id="TIGR04020">
    <property type="entry name" value="seco_metab_LLM"/>
    <property type="match status" value="1"/>
</dbReference>
<dbReference type="PANTHER" id="PTHR30137:SF6">
    <property type="entry name" value="LUCIFERASE-LIKE MONOOXYGENASE"/>
    <property type="match status" value="1"/>
</dbReference>
<dbReference type="InterPro" id="IPR050766">
    <property type="entry name" value="Bact_Lucif_Oxidored"/>
</dbReference>
<keyword evidence="3" id="KW-1185">Reference proteome</keyword>
<accession>A0ABZ0CVN2</accession>
<reference evidence="2 3" key="1">
    <citation type="submission" date="2023-10" db="EMBL/GenBank/DDBJ databases">
        <title>Bacteria for the degradation of biodegradable plastic PBAT(Polybutylene adipate terephthalate).</title>
        <authorList>
            <person name="Weon H.-Y."/>
            <person name="Yeon J."/>
        </authorList>
    </citation>
    <scope>NUCLEOTIDE SEQUENCE [LARGE SCALE GENOMIC DNA]</scope>
    <source>
        <strain evidence="2 3">SBD 7-3</strain>
    </source>
</reference>
<evidence type="ECO:0000313" key="2">
    <source>
        <dbReference type="EMBL" id="WOB07020.1"/>
    </source>
</evidence>
<dbReference type="Proteomes" id="UP001303946">
    <property type="component" value="Chromosome"/>
</dbReference>
<dbReference type="SUPFAM" id="SSF51679">
    <property type="entry name" value="Bacterial luciferase-like"/>
    <property type="match status" value="1"/>
</dbReference>
<dbReference type="InterPro" id="IPR011251">
    <property type="entry name" value="Luciferase-like_dom"/>
</dbReference>
<dbReference type="Gene3D" id="3.20.20.30">
    <property type="entry name" value="Luciferase-like domain"/>
    <property type="match status" value="1"/>
</dbReference>
<dbReference type="RefSeq" id="WP_316699696.1">
    <property type="nucleotide sequence ID" value="NZ_CP136336.1"/>
</dbReference>
<evidence type="ECO:0000313" key="3">
    <source>
        <dbReference type="Proteomes" id="UP001303946"/>
    </source>
</evidence>
<feature type="domain" description="Luciferase-like" evidence="1">
    <location>
        <begin position="29"/>
        <end position="274"/>
    </location>
</feature>
<evidence type="ECO:0000259" key="1">
    <source>
        <dbReference type="Pfam" id="PF00296"/>
    </source>
</evidence>
<name>A0ABZ0CVN2_9BURK</name>
<dbReference type="PANTHER" id="PTHR30137">
    <property type="entry name" value="LUCIFERASE-LIKE MONOOXYGENASE"/>
    <property type="match status" value="1"/>
</dbReference>
<dbReference type="InterPro" id="IPR036661">
    <property type="entry name" value="Luciferase-like_sf"/>
</dbReference>